<organism evidence="1 2">
    <name type="scientific">Trifolium medium</name>
    <dbReference type="NCBI Taxonomy" id="97028"/>
    <lineage>
        <taxon>Eukaryota</taxon>
        <taxon>Viridiplantae</taxon>
        <taxon>Streptophyta</taxon>
        <taxon>Embryophyta</taxon>
        <taxon>Tracheophyta</taxon>
        <taxon>Spermatophyta</taxon>
        <taxon>Magnoliopsida</taxon>
        <taxon>eudicotyledons</taxon>
        <taxon>Gunneridae</taxon>
        <taxon>Pentapetalae</taxon>
        <taxon>rosids</taxon>
        <taxon>fabids</taxon>
        <taxon>Fabales</taxon>
        <taxon>Fabaceae</taxon>
        <taxon>Papilionoideae</taxon>
        <taxon>50 kb inversion clade</taxon>
        <taxon>NPAAA clade</taxon>
        <taxon>Hologalegina</taxon>
        <taxon>IRL clade</taxon>
        <taxon>Trifolieae</taxon>
        <taxon>Trifolium</taxon>
    </lineage>
</organism>
<dbReference type="AlphaFoldDB" id="A0A392VP38"/>
<reference evidence="1 2" key="1">
    <citation type="journal article" date="2018" name="Front. Plant Sci.">
        <title>Red Clover (Trifolium pratense) and Zigzag Clover (T. medium) - A Picture of Genomic Similarities and Differences.</title>
        <authorList>
            <person name="Dluhosova J."/>
            <person name="Istvanek J."/>
            <person name="Nedelnik J."/>
            <person name="Repkova J."/>
        </authorList>
    </citation>
    <scope>NUCLEOTIDE SEQUENCE [LARGE SCALE GENOMIC DNA]</scope>
    <source>
        <strain evidence="2">cv. 10/8</strain>
        <tissue evidence="1">Leaf</tissue>
    </source>
</reference>
<evidence type="ECO:0000313" key="2">
    <source>
        <dbReference type="Proteomes" id="UP000265520"/>
    </source>
</evidence>
<comment type="caution">
    <text evidence="1">The sequence shown here is derived from an EMBL/GenBank/DDBJ whole genome shotgun (WGS) entry which is preliminary data.</text>
</comment>
<proteinExistence type="predicted"/>
<keyword evidence="2" id="KW-1185">Reference proteome</keyword>
<evidence type="ECO:0000313" key="1">
    <source>
        <dbReference type="EMBL" id="MCI89169.1"/>
    </source>
</evidence>
<accession>A0A392VP38</accession>
<sequence length="30" mass="3487">MEDMEVVKRCKHALEDMHAKDTEAAQDIIE</sequence>
<name>A0A392VP38_9FABA</name>
<protein>
    <submittedName>
        <fullName evidence="1">Uncharacterized protein</fullName>
    </submittedName>
</protein>
<dbReference type="EMBL" id="LXQA011212685">
    <property type="protein sequence ID" value="MCI89169.1"/>
    <property type="molecule type" value="Genomic_DNA"/>
</dbReference>
<dbReference type="Proteomes" id="UP000265520">
    <property type="component" value="Unassembled WGS sequence"/>
</dbReference>